<feature type="active site" description="Proton donor" evidence="8">
    <location>
        <position position="125"/>
    </location>
</feature>
<evidence type="ECO:0000256" key="5">
    <source>
        <dbReference type="ARBA" id="ARBA00022801"/>
    </source>
</evidence>
<comment type="subcellular location">
    <subcellularLocation>
        <location evidence="9">Secreted</location>
        <location evidence="9">Cell wall</location>
    </subcellularLocation>
    <subcellularLocation>
        <location evidence="9">Secreted</location>
        <location evidence="9">Extracellular space</location>
        <location evidence="9">Apoplast</location>
    </subcellularLocation>
</comment>
<evidence type="ECO:0000313" key="11">
    <source>
        <dbReference type="EMBL" id="GAV78751.1"/>
    </source>
</evidence>
<dbReference type="InterPro" id="IPR044791">
    <property type="entry name" value="Beta-glucanase/XTH"/>
</dbReference>
<dbReference type="InterPro" id="IPR016455">
    <property type="entry name" value="XTH"/>
</dbReference>
<evidence type="ECO:0000256" key="8">
    <source>
        <dbReference type="PIRSR" id="PIRSR005604-1"/>
    </source>
</evidence>
<dbReference type="InterPro" id="IPR010713">
    <property type="entry name" value="XET_C"/>
</dbReference>
<comment type="PTM">
    <text evidence="9">Contains at least one intrachain disulfide bond essential for its enzymatic activity.</text>
</comment>
<keyword evidence="9" id="KW-0732">Signal</keyword>
<feature type="active site" description="Nucleophile" evidence="8">
    <location>
        <position position="121"/>
    </location>
</feature>
<name>A0A1Q3CFB3_CEPFO</name>
<feature type="chain" id="PRO_5011812365" description="Xyloglucan endotransglucosylase/hydrolase" evidence="9">
    <location>
        <begin position="24"/>
        <end position="310"/>
    </location>
</feature>
<comment type="function">
    <text evidence="9">Catalyzes xyloglucan endohydrolysis (XEH) and/or endotransglycosylation (XET). Cleaves and religates xyloglucan polymers, an essential constituent of the primary cell wall, and thereby participates in cell wall construction of growing tissues.</text>
</comment>
<dbReference type="InParanoid" id="A0A1Q3CFB3"/>
<protein>
    <recommendedName>
        <fullName evidence="9">Xyloglucan endotransglucosylase/hydrolase</fullName>
        <ecNumber evidence="9">2.4.1.207</ecNumber>
    </recommendedName>
</protein>
<evidence type="ECO:0000256" key="2">
    <source>
        <dbReference type="ARBA" id="ARBA00022523"/>
    </source>
</evidence>
<evidence type="ECO:0000256" key="1">
    <source>
        <dbReference type="ARBA" id="ARBA00022512"/>
    </source>
</evidence>
<keyword evidence="9" id="KW-0961">Cell wall biogenesis/degradation</keyword>
<comment type="caution">
    <text evidence="11">The sequence shown here is derived from an EMBL/GenBank/DDBJ whole genome shotgun (WGS) entry which is preliminary data.</text>
</comment>
<dbReference type="GO" id="GO:0016762">
    <property type="term" value="F:xyloglucan:xyloglucosyl transferase activity"/>
    <property type="evidence" value="ECO:0007669"/>
    <property type="project" value="UniProtKB-EC"/>
</dbReference>
<evidence type="ECO:0000256" key="6">
    <source>
        <dbReference type="ARBA" id="ARBA00023157"/>
    </source>
</evidence>
<evidence type="ECO:0000256" key="9">
    <source>
        <dbReference type="RuleBase" id="RU361120"/>
    </source>
</evidence>
<keyword evidence="6" id="KW-1015">Disulfide bond</keyword>
<dbReference type="InterPro" id="IPR013320">
    <property type="entry name" value="ConA-like_dom_sf"/>
</dbReference>
<dbReference type="PROSITE" id="PS51762">
    <property type="entry name" value="GH16_2"/>
    <property type="match status" value="1"/>
</dbReference>
<keyword evidence="4 9" id="KW-0808">Transferase</keyword>
<sequence length="310" mass="34804">MALLQENLLLLLLFFCMALLVTSIRQYTPPNVTHLTDLFSHVPFDQGLSTYFGGPNIKLINNGSYANIALDKSTGSGLISRNKYYYGFFSSAIKLPAGISSGVVVAFYLSNTDVYPNTHDEIDIELLGDDKTNVWVLQTNLYANGIVSTGREEKFYFWFDPTEQYHQYSIIWNSHHKVFLLDNIPLREFPNTGAFASTYPSKPMSLCITIWDGSAWATNGGRNPVNYTYAPFVASLTDMEMSGCISTAKEVVPSCPKSNPSGLEPVYGQEFAQLSEQQRIAMNWARSKLMFYSYCKDPSRFKGILPPECK</sequence>
<keyword evidence="1 9" id="KW-0134">Cell wall</keyword>
<dbReference type="Gene3D" id="2.60.120.200">
    <property type="match status" value="1"/>
</dbReference>
<dbReference type="PANTHER" id="PTHR31062">
    <property type="entry name" value="XYLOGLUCAN ENDOTRANSGLUCOSYLASE/HYDROLASE PROTEIN 8-RELATED"/>
    <property type="match status" value="1"/>
</dbReference>
<feature type="domain" description="GH16" evidence="10">
    <location>
        <begin position="22"/>
        <end position="236"/>
    </location>
</feature>
<dbReference type="InterPro" id="IPR000757">
    <property type="entry name" value="Beta-glucanase-like"/>
</dbReference>
<keyword evidence="12" id="KW-1185">Reference proteome</keyword>
<comment type="similarity">
    <text evidence="9">Belongs to the glycosyl hydrolase 16 family.</text>
</comment>
<keyword evidence="7 9" id="KW-0326">Glycosidase</keyword>
<evidence type="ECO:0000259" key="10">
    <source>
        <dbReference type="PROSITE" id="PS51762"/>
    </source>
</evidence>
<dbReference type="GO" id="GO:0004553">
    <property type="term" value="F:hydrolase activity, hydrolyzing O-glycosyl compounds"/>
    <property type="evidence" value="ECO:0007669"/>
    <property type="project" value="InterPro"/>
</dbReference>
<keyword evidence="3 9" id="KW-0964">Secreted</keyword>
<proteinExistence type="inferred from homology"/>
<dbReference type="GO" id="GO:0071555">
    <property type="term" value="P:cell wall organization"/>
    <property type="evidence" value="ECO:0007669"/>
    <property type="project" value="UniProtKB-KW"/>
</dbReference>
<evidence type="ECO:0000256" key="4">
    <source>
        <dbReference type="ARBA" id="ARBA00022679"/>
    </source>
</evidence>
<dbReference type="OrthoDB" id="4781at2759"/>
<dbReference type="Proteomes" id="UP000187406">
    <property type="component" value="Unassembled WGS sequence"/>
</dbReference>
<evidence type="ECO:0000256" key="7">
    <source>
        <dbReference type="ARBA" id="ARBA00023295"/>
    </source>
</evidence>
<dbReference type="GO" id="GO:0010411">
    <property type="term" value="P:xyloglucan metabolic process"/>
    <property type="evidence" value="ECO:0007669"/>
    <property type="project" value="InterPro"/>
</dbReference>
<feature type="signal peptide" evidence="9">
    <location>
        <begin position="1"/>
        <end position="23"/>
    </location>
</feature>
<dbReference type="SUPFAM" id="SSF49899">
    <property type="entry name" value="Concanavalin A-like lectins/glucanases"/>
    <property type="match status" value="1"/>
</dbReference>
<dbReference type="Pfam" id="PF00722">
    <property type="entry name" value="Glyco_hydro_16"/>
    <property type="match status" value="1"/>
</dbReference>
<gene>
    <name evidence="11" type="ORF">CFOL_v3_22216</name>
</gene>
<accession>A0A1Q3CFB3</accession>
<reference evidence="12" key="1">
    <citation type="submission" date="2016-04" db="EMBL/GenBank/DDBJ databases">
        <title>Cephalotus genome sequencing.</title>
        <authorList>
            <person name="Fukushima K."/>
            <person name="Hasebe M."/>
            <person name="Fang X."/>
        </authorList>
    </citation>
    <scope>NUCLEOTIDE SEQUENCE [LARGE SCALE GENOMIC DNA]</scope>
    <source>
        <strain evidence="12">cv. St1</strain>
    </source>
</reference>
<dbReference type="PIRSF" id="PIRSF005604">
    <property type="entry name" value="XET"/>
    <property type="match status" value="1"/>
</dbReference>
<evidence type="ECO:0000313" key="12">
    <source>
        <dbReference type="Proteomes" id="UP000187406"/>
    </source>
</evidence>
<dbReference type="EC" id="2.4.1.207" evidence="9"/>
<keyword evidence="5 9" id="KW-0378">Hydrolase</keyword>
<dbReference type="GO" id="GO:0048046">
    <property type="term" value="C:apoplast"/>
    <property type="evidence" value="ECO:0007669"/>
    <property type="project" value="UniProtKB-SubCell"/>
</dbReference>
<keyword evidence="2 9" id="KW-0052">Apoplast</keyword>
<organism evidence="11 12">
    <name type="scientific">Cephalotus follicularis</name>
    <name type="common">Albany pitcher plant</name>
    <dbReference type="NCBI Taxonomy" id="3775"/>
    <lineage>
        <taxon>Eukaryota</taxon>
        <taxon>Viridiplantae</taxon>
        <taxon>Streptophyta</taxon>
        <taxon>Embryophyta</taxon>
        <taxon>Tracheophyta</taxon>
        <taxon>Spermatophyta</taxon>
        <taxon>Magnoliopsida</taxon>
        <taxon>eudicotyledons</taxon>
        <taxon>Gunneridae</taxon>
        <taxon>Pentapetalae</taxon>
        <taxon>rosids</taxon>
        <taxon>fabids</taxon>
        <taxon>Oxalidales</taxon>
        <taxon>Cephalotaceae</taxon>
        <taxon>Cephalotus</taxon>
    </lineage>
</organism>
<dbReference type="AlphaFoldDB" id="A0A1Q3CFB3"/>
<dbReference type="Pfam" id="PF06955">
    <property type="entry name" value="XET_C"/>
    <property type="match status" value="1"/>
</dbReference>
<dbReference type="STRING" id="3775.A0A1Q3CFB3"/>
<dbReference type="EMBL" id="BDDD01001859">
    <property type="protein sequence ID" value="GAV78751.1"/>
    <property type="molecule type" value="Genomic_DNA"/>
</dbReference>
<dbReference type="GO" id="GO:0042546">
    <property type="term" value="P:cell wall biogenesis"/>
    <property type="evidence" value="ECO:0007669"/>
    <property type="project" value="InterPro"/>
</dbReference>
<evidence type="ECO:0000256" key="3">
    <source>
        <dbReference type="ARBA" id="ARBA00022525"/>
    </source>
</evidence>